<comment type="caution">
    <text evidence="8">The sequence shown here is derived from an EMBL/GenBank/DDBJ whole genome shotgun (WGS) entry which is preliminary data.</text>
</comment>
<feature type="compositionally biased region" description="Basic residues" evidence="5">
    <location>
        <begin position="19"/>
        <end position="28"/>
    </location>
</feature>
<dbReference type="InterPro" id="IPR000172">
    <property type="entry name" value="GMC_OxRdtase_N"/>
</dbReference>
<dbReference type="AlphaFoldDB" id="A0A2S6MTL9"/>
<dbReference type="InterPro" id="IPR036188">
    <property type="entry name" value="FAD/NAD-bd_sf"/>
</dbReference>
<evidence type="ECO:0000313" key="8">
    <source>
        <dbReference type="EMBL" id="PPQ25726.1"/>
    </source>
</evidence>
<dbReference type="PANTHER" id="PTHR46056">
    <property type="entry name" value="LONG-CHAIN-ALCOHOL OXIDASE"/>
    <property type="match status" value="1"/>
</dbReference>
<gene>
    <name evidence="8" type="ORF">CCS01_32075</name>
</gene>
<dbReference type="OrthoDB" id="9798604at2"/>
<reference evidence="8 9" key="1">
    <citation type="journal article" date="2018" name="Arch. Microbiol.">
        <title>New insights into the metabolic potential of the phototrophic purple bacterium Rhodopila globiformis DSM 161(T) from its draft genome sequence and evidence for a vanadium-dependent nitrogenase.</title>
        <authorList>
            <person name="Imhoff J.F."/>
            <person name="Rahn T."/>
            <person name="Kunzel S."/>
            <person name="Neulinger S.C."/>
        </authorList>
    </citation>
    <scope>NUCLEOTIDE SEQUENCE [LARGE SCALE GENOMIC DNA]</scope>
    <source>
        <strain evidence="8 9">DSM 161</strain>
    </source>
</reference>
<evidence type="ECO:0000256" key="2">
    <source>
        <dbReference type="ARBA" id="ARBA00022630"/>
    </source>
</evidence>
<organism evidence="8 9">
    <name type="scientific">Rhodopila globiformis</name>
    <name type="common">Rhodopseudomonas globiformis</name>
    <dbReference type="NCBI Taxonomy" id="1071"/>
    <lineage>
        <taxon>Bacteria</taxon>
        <taxon>Pseudomonadati</taxon>
        <taxon>Pseudomonadota</taxon>
        <taxon>Alphaproteobacteria</taxon>
        <taxon>Acetobacterales</taxon>
        <taxon>Acetobacteraceae</taxon>
        <taxon>Rhodopila</taxon>
    </lineage>
</organism>
<dbReference type="GO" id="GO:0016614">
    <property type="term" value="F:oxidoreductase activity, acting on CH-OH group of donors"/>
    <property type="evidence" value="ECO:0007669"/>
    <property type="project" value="InterPro"/>
</dbReference>
<proteinExistence type="inferred from homology"/>
<dbReference type="Gene3D" id="3.50.50.60">
    <property type="entry name" value="FAD/NAD(P)-binding domain"/>
    <property type="match status" value="2"/>
</dbReference>
<evidence type="ECO:0000313" key="9">
    <source>
        <dbReference type="Proteomes" id="UP000239724"/>
    </source>
</evidence>
<dbReference type="GO" id="GO:0050660">
    <property type="term" value="F:flavin adenine dinucleotide binding"/>
    <property type="evidence" value="ECO:0007669"/>
    <property type="project" value="InterPro"/>
</dbReference>
<keyword evidence="2" id="KW-0285">Flavoprotein</keyword>
<evidence type="ECO:0000259" key="6">
    <source>
        <dbReference type="Pfam" id="PF00732"/>
    </source>
</evidence>
<evidence type="ECO:0000256" key="4">
    <source>
        <dbReference type="ARBA" id="ARBA00023002"/>
    </source>
</evidence>
<dbReference type="SUPFAM" id="SSF54373">
    <property type="entry name" value="FAD-linked reductases, C-terminal domain"/>
    <property type="match status" value="1"/>
</dbReference>
<dbReference type="EMBL" id="NHRY01000278">
    <property type="protein sequence ID" value="PPQ25726.1"/>
    <property type="molecule type" value="Genomic_DNA"/>
</dbReference>
<keyword evidence="9" id="KW-1185">Reference proteome</keyword>
<dbReference type="SUPFAM" id="SSF51905">
    <property type="entry name" value="FAD/NAD(P)-binding domain"/>
    <property type="match status" value="1"/>
</dbReference>
<evidence type="ECO:0000256" key="3">
    <source>
        <dbReference type="ARBA" id="ARBA00022827"/>
    </source>
</evidence>
<dbReference type="InterPro" id="IPR007867">
    <property type="entry name" value="GMC_OxRtase_C"/>
</dbReference>
<evidence type="ECO:0000256" key="1">
    <source>
        <dbReference type="ARBA" id="ARBA00010790"/>
    </source>
</evidence>
<keyword evidence="3" id="KW-0274">FAD</keyword>
<feature type="domain" description="Glucose-methanol-choline oxidoreductase N-terminal" evidence="6">
    <location>
        <begin position="149"/>
        <end position="349"/>
    </location>
</feature>
<name>A0A2S6MTL9_RHOGL</name>
<evidence type="ECO:0000259" key="7">
    <source>
        <dbReference type="Pfam" id="PF05199"/>
    </source>
</evidence>
<accession>A0A2S6MTL9</accession>
<comment type="similarity">
    <text evidence="1">Belongs to the GMC oxidoreductase family.</text>
</comment>
<dbReference type="Pfam" id="PF05199">
    <property type="entry name" value="GMC_oxred_C"/>
    <property type="match status" value="1"/>
</dbReference>
<evidence type="ECO:0000256" key="5">
    <source>
        <dbReference type="SAM" id="MobiDB-lite"/>
    </source>
</evidence>
<dbReference type="Proteomes" id="UP000239724">
    <property type="component" value="Unassembled WGS sequence"/>
</dbReference>
<feature type="domain" description="Glucose-methanol-choline oxidoreductase C-terminal" evidence="7">
    <location>
        <begin position="463"/>
        <end position="577"/>
    </location>
</feature>
<protein>
    <submittedName>
        <fullName evidence="8">Choline dehydrogenase</fullName>
    </submittedName>
</protein>
<dbReference type="PANTHER" id="PTHR46056:SF12">
    <property type="entry name" value="LONG-CHAIN-ALCOHOL OXIDASE"/>
    <property type="match status" value="1"/>
</dbReference>
<keyword evidence="4" id="KW-0560">Oxidoreductase</keyword>
<sequence>MSAWASTSGTPGKPPRPGRDRRTRRGRRTAVSDSRTGYEGYVTAAADPFDRPRAIGGRAPDVFRPGAWVPMRQYADTDEVDFAIVGTGAGGGTLACRLAEQGFSVVALDAGPFWRPLEDFASDETEQTKVFWMDDRLIDGDNPIKMGVNNSGKSVGGSTVHFQMVSLRFRPEWFSSRSQLGYAEDWPLDWREMWHYYDEVEDALAVAGPLHYPWGPKRKRYPYRPHELNAAALVLARGAEAMGTAWAACPLATVSAPRGLSPPCVHRGFCRIGCSTNAKQSVLTVWIPRALAAGAEIRDLAMVGRIETNDARRVTGVHYHREGQWRFQKARNVVVAGYAIETPRLLLLSESSRFPDGLANSSGLVGKYLMTQCNQSVWGLMDEEIRCYKGPPSLSINEHWNYVDRHPTKDFDGYYLFYSQGPLPLEWLAVQTGARGLWGEALRTEMEKYNHQAGLRMVGELLPYENNRVTLADETDQYGLRIPRITYTYSENDKRLIRHGMDQMEQHLRAAGATDIFRQEDDTNHLNGTARMGDNPTTSVVNADCRCWDIPNLWICDGSVFPTVGGVNPSETIQAIACRTADRIRRMAARGES</sequence>
<feature type="region of interest" description="Disordered" evidence="5">
    <location>
        <begin position="1"/>
        <end position="37"/>
    </location>
</feature>
<dbReference type="Pfam" id="PF00732">
    <property type="entry name" value="GMC_oxred_N"/>
    <property type="match status" value="1"/>
</dbReference>